<dbReference type="RefSeq" id="WP_135755683.1">
    <property type="nucleotide sequence ID" value="NZ_RQHS01000005.1"/>
</dbReference>
<organism evidence="1 2">
    <name type="scientific">Leptospira dzoumogneensis</name>
    <dbReference type="NCBI Taxonomy" id="2484904"/>
    <lineage>
        <taxon>Bacteria</taxon>
        <taxon>Pseudomonadati</taxon>
        <taxon>Spirochaetota</taxon>
        <taxon>Spirochaetia</taxon>
        <taxon>Leptospirales</taxon>
        <taxon>Leptospiraceae</taxon>
        <taxon>Leptospira</taxon>
    </lineage>
</organism>
<keyword evidence="2" id="KW-1185">Reference proteome</keyword>
<evidence type="ECO:0000313" key="2">
    <source>
        <dbReference type="Proteomes" id="UP000297241"/>
    </source>
</evidence>
<dbReference type="Proteomes" id="UP000297241">
    <property type="component" value="Unassembled WGS sequence"/>
</dbReference>
<reference evidence="1" key="1">
    <citation type="journal article" date="2019" name="PLoS Negl. Trop. Dis.">
        <title>Revisiting the worldwide diversity of Leptospira species in the environment.</title>
        <authorList>
            <person name="Vincent A.T."/>
            <person name="Schiettekatte O."/>
            <person name="Bourhy P."/>
            <person name="Veyrier F.J."/>
            <person name="Picardeau M."/>
        </authorList>
    </citation>
    <scope>NUCLEOTIDE SEQUENCE [LARGE SCALE GENOMIC DNA]</scope>
    <source>
        <strain evidence="1">201601113</strain>
    </source>
</reference>
<dbReference type="AlphaFoldDB" id="A0A4Z1AST5"/>
<sequence>MKIRTVILILTLSLTSCLSVLEKEYPELSNKEKGKLLISWVDDSGKDLSKIRIRHFCLNEKEIKDPRASCEGIELVWQYNLNRNDQIEMSIPEGNYSARLTVRENSGNSDYSFVTYFGFGIPTQPKCLISFVQSDFLPYNRFDCPKLEIKPGKTTKVKIKVTSKQETWKTESILVAIFSLGLISSPSQLTHLDMEYIPPNR</sequence>
<dbReference type="EMBL" id="RQHS01000005">
    <property type="protein sequence ID" value="TGN03025.1"/>
    <property type="molecule type" value="Genomic_DNA"/>
</dbReference>
<accession>A0A4Z1AST5</accession>
<protein>
    <recommendedName>
        <fullName evidence="3">Lipoprotein</fullName>
    </recommendedName>
</protein>
<gene>
    <name evidence="1" type="ORF">EHR06_03180</name>
</gene>
<dbReference type="OrthoDB" id="345331at2"/>
<name>A0A4Z1AST5_9LEPT</name>
<comment type="caution">
    <text evidence="1">The sequence shown here is derived from an EMBL/GenBank/DDBJ whole genome shotgun (WGS) entry which is preliminary data.</text>
</comment>
<evidence type="ECO:0008006" key="3">
    <source>
        <dbReference type="Google" id="ProtNLM"/>
    </source>
</evidence>
<dbReference type="PROSITE" id="PS51257">
    <property type="entry name" value="PROKAR_LIPOPROTEIN"/>
    <property type="match status" value="1"/>
</dbReference>
<evidence type="ECO:0000313" key="1">
    <source>
        <dbReference type="EMBL" id="TGN03025.1"/>
    </source>
</evidence>
<proteinExistence type="predicted"/>